<gene>
    <name evidence="1" type="ORF">HMPREF1767_02437</name>
</gene>
<protein>
    <submittedName>
        <fullName evidence="1">Uncharacterized protein</fullName>
    </submittedName>
</protein>
<evidence type="ECO:0000313" key="1">
    <source>
        <dbReference type="EMBL" id="ERT44552.1"/>
    </source>
</evidence>
<sequence length="34" mass="3279">MKSGDIFGGIASATNTATGIVSGLASNQGTKLPL</sequence>
<reference evidence="1" key="1">
    <citation type="submission" date="2013-10" db="EMBL/GenBank/DDBJ databases">
        <title>The Genome Sequence of Fusobacterium nucleatum CTI-6.</title>
        <authorList>
            <consortium name="The Broad Institute Genomics Platform"/>
            <person name="Earl A."/>
            <person name="Ward D."/>
            <person name="Feldgarden M."/>
            <person name="Gevers D."/>
            <person name="Kostic A."/>
            <person name="Garrett W."/>
            <person name="Young S.K."/>
            <person name="Zeng Q."/>
            <person name="Gargeya S."/>
            <person name="Fitzgerald M."/>
            <person name="Abouelleil A."/>
            <person name="Alvarado L."/>
            <person name="Berlin A.M."/>
            <person name="Chapman S.B."/>
            <person name="Gainer-Dewar J."/>
            <person name="Goldberg J."/>
            <person name="Gnerre S."/>
            <person name="Griggs A."/>
            <person name="Gujja S."/>
            <person name="Hansen M."/>
            <person name="Howarth C."/>
            <person name="Imamovic A."/>
            <person name="Ireland A."/>
            <person name="Larimer J."/>
            <person name="McCowan C."/>
            <person name="Murphy C."/>
            <person name="Pearson M."/>
            <person name="Poon T.W."/>
            <person name="Priest M."/>
            <person name="Roberts A."/>
            <person name="Saif S."/>
            <person name="Shea T."/>
            <person name="Sykes S."/>
            <person name="Wortman J."/>
            <person name="Nusbaum C."/>
            <person name="Birren B."/>
        </authorList>
    </citation>
    <scope>NUCLEOTIDE SEQUENCE [LARGE SCALE GENOMIC DNA]</scope>
    <source>
        <strain evidence="1">CTI-6</strain>
    </source>
</reference>
<comment type="caution">
    <text evidence="1">The sequence shown here is derived from an EMBL/GenBank/DDBJ whole genome shotgun (WGS) entry which is preliminary data.</text>
</comment>
<dbReference type="AlphaFoldDB" id="U7TKX4"/>
<name>U7TKX4_FUSNU</name>
<proteinExistence type="predicted"/>
<organism evidence="1">
    <name type="scientific">Fusobacterium nucleatum CTI-6</name>
    <dbReference type="NCBI Taxonomy" id="1316587"/>
    <lineage>
        <taxon>Bacteria</taxon>
        <taxon>Fusobacteriati</taxon>
        <taxon>Fusobacteriota</taxon>
        <taxon>Fusobacteriia</taxon>
        <taxon>Fusobacteriales</taxon>
        <taxon>Fusobacteriaceae</taxon>
        <taxon>Fusobacterium</taxon>
    </lineage>
</organism>
<feature type="non-terminal residue" evidence="1">
    <location>
        <position position="34"/>
    </location>
</feature>
<dbReference type="EMBL" id="AXNV01000066">
    <property type="protein sequence ID" value="ERT44552.1"/>
    <property type="molecule type" value="Genomic_DNA"/>
</dbReference>
<accession>U7TKX4</accession>